<dbReference type="Gene3D" id="1.20.1280.140">
    <property type="match status" value="1"/>
</dbReference>
<accession>A0AAW0C7P9</accession>
<evidence type="ECO:0000313" key="3">
    <source>
        <dbReference type="Proteomes" id="UP001383192"/>
    </source>
</evidence>
<sequence length="186" mass="19358">MAPFTHILLFFLAATFAVSVSIPLRLSIDDVKTDLSKISDQVTSLNGKIQAFPDSGGKLSDALAIHQGAQDLAKSLDQGTTDVKNTPSVSEFDGEAILDQVQGFQPTIISALEGIAQKRKAFDSLPVAGITKLAKQDLAVLSNSTGSFENALIAAAPTDALKSKAQSVADSINQAIAKAQAAYANA</sequence>
<name>A0AAW0C7P9_9AGAR</name>
<proteinExistence type="predicted"/>
<comment type="caution">
    <text evidence="2">The sequence shown here is derived from an EMBL/GenBank/DDBJ whole genome shotgun (WGS) entry which is preliminary data.</text>
</comment>
<evidence type="ECO:0008006" key="4">
    <source>
        <dbReference type="Google" id="ProtNLM"/>
    </source>
</evidence>
<dbReference type="PANTHER" id="PTHR38123">
    <property type="entry name" value="CELL WALL SERINE-THREONINE-RICH GALACTOMANNOPROTEIN MP1 (AFU_ORTHOLOGUE AFUA_4G03240)"/>
    <property type="match status" value="1"/>
</dbReference>
<dbReference type="Pfam" id="PF12296">
    <property type="entry name" value="HsbA"/>
    <property type="match status" value="1"/>
</dbReference>
<dbReference type="AlphaFoldDB" id="A0AAW0C7P9"/>
<feature type="signal peptide" evidence="1">
    <location>
        <begin position="1"/>
        <end position="19"/>
    </location>
</feature>
<evidence type="ECO:0000313" key="2">
    <source>
        <dbReference type="EMBL" id="KAK7034594.1"/>
    </source>
</evidence>
<evidence type="ECO:0000256" key="1">
    <source>
        <dbReference type="SAM" id="SignalP"/>
    </source>
</evidence>
<keyword evidence="3" id="KW-1185">Reference proteome</keyword>
<gene>
    <name evidence="2" type="ORF">VNI00_012225</name>
</gene>
<dbReference type="GO" id="GO:0005576">
    <property type="term" value="C:extracellular region"/>
    <property type="evidence" value="ECO:0007669"/>
    <property type="project" value="TreeGrafter"/>
</dbReference>
<dbReference type="PANTHER" id="PTHR38123:SF1">
    <property type="entry name" value="HYDROPHOBIC SURFACE BINDING PROTEIN"/>
    <property type="match status" value="1"/>
</dbReference>
<keyword evidence="1" id="KW-0732">Signal</keyword>
<dbReference type="EMBL" id="JAYKXP010000056">
    <property type="protein sequence ID" value="KAK7034594.1"/>
    <property type="molecule type" value="Genomic_DNA"/>
</dbReference>
<feature type="chain" id="PRO_5043754433" description="Hydrophobic surface binding protein" evidence="1">
    <location>
        <begin position="20"/>
        <end position="186"/>
    </location>
</feature>
<protein>
    <recommendedName>
        <fullName evidence="4">Hydrophobic surface binding protein</fullName>
    </recommendedName>
</protein>
<dbReference type="InterPro" id="IPR021054">
    <property type="entry name" value="Cell_wall_mannoprotein_1"/>
</dbReference>
<dbReference type="Proteomes" id="UP001383192">
    <property type="component" value="Unassembled WGS sequence"/>
</dbReference>
<reference evidence="2 3" key="1">
    <citation type="submission" date="2024-01" db="EMBL/GenBank/DDBJ databases">
        <title>A draft genome for a cacao thread blight-causing isolate of Paramarasmius palmivorus.</title>
        <authorList>
            <person name="Baruah I.K."/>
            <person name="Bukari Y."/>
            <person name="Amoako-Attah I."/>
            <person name="Meinhardt L.W."/>
            <person name="Bailey B.A."/>
            <person name="Cohen S.P."/>
        </authorList>
    </citation>
    <scope>NUCLEOTIDE SEQUENCE [LARGE SCALE GENOMIC DNA]</scope>
    <source>
        <strain evidence="2 3">GH-12</strain>
    </source>
</reference>
<organism evidence="2 3">
    <name type="scientific">Paramarasmius palmivorus</name>
    <dbReference type="NCBI Taxonomy" id="297713"/>
    <lineage>
        <taxon>Eukaryota</taxon>
        <taxon>Fungi</taxon>
        <taxon>Dikarya</taxon>
        <taxon>Basidiomycota</taxon>
        <taxon>Agaricomycotina</taxon>
        <taxon>Agaricomycetes</taxon>
        <taxon>Agaricomycetidae</taxon>
        <taxon>Agaricales</taxon>
        <taxon>Marasmiineae</taxon>
        <taxon>Marasmiaceae</taxon>
        <taxon>Paramarasmius</taxon>
    </lineage>
</organism>